<dbReference type="GO" id="GO:0046983">
    <property type="term" value="F:protein dimerization activity"/>
    <property type="evidence" value="ECO:0007669"/>
    <property type="project" value="InterPro"/>
</dbReference>
<dbReference type="AlphaFoldDB" id="A0A4R2JSG0"/>
<evidence type="ECO:0000259" key="4">
    <source>
        <dbReference type="Pfam" id="PF00891"/>
    </source>
</evidence>
<gene>
    <name evidence="6" type="ORF">EV192_102174</name>
</gene>
<dbReference type="PANTHER" id="PTHR43712:SF2">
    <property type="entry name" value="O-METHYLTRANSFERASE CICE"/>
    <property type="match status" value="1"/>
</dbReference>
<accession>A0A4R2JSG0</accession>
<feature type="domain" description="O-methyltransferase dimerisation" evidence="5">
    <location>
        <begin position="11"/>
        <end position="78"/>
    </location>
</feature>
<evidence type="ECO:0000256" key="3">
    <source>
        <dbReference type="ARBA" id="ARBA00022691"/>
    </source>
</evidence>
<keyword evidence="3" id="KW-0949">S-adenosyl-L-methionine</keyword>
<dbReference type="RefSeq" id="WP_132113512.1">
    <property type="nucleotide sequence ID" value="NZ_SLWS01000002.1"/>
</dbReference>
<dbReference type="EMBL" id="SLWS01000002">
    <property type="protein sequence ID" value="TCO62037.1"/>
    <property type="molecule type" value="Genomic_DNA"/>
</dbReference>
<evidence type="ECO:0000256" key="1">
    <source>
        <dbReference type="ARBA" id="ARBA00022603"/>
    </source>
</evidence>
<dbReference type="Gene3D" id="1.10.10.10">
    <property type="entry name" value="Winged helix-like DNA-binding domain superfamily/Winged helix DNA-binding domain"/>
    <property type="match status" value="1"/>
</dbReference>
<evidence type="ECO:0000256" key="2">
    <source>
        <dbReference type="ARBA" id="ARBA00022679"/>
    </source>
</evidence>
<keyword evidence="7" id="KW-1185">Reference proteome</keyword>
<dbReference type="InterPro" id="IPR012967">
    <property type="entry name" value="COMT_dimerisation"/>
</dbReference>
<dbReference type="Gene3D" id="3.40.50.150">
    <property type="entry name" value="Vaccinia Virus protein VP39"/>
    <property type="match status" value="1"/>
</dbReference>
<dbReference type="Pfam" id="PF08100">
    <property type="entry name" value="Dimerisation"/>
    <property type="match status" value="1"/>
</dbReference>
<dbReference type="Pfam" id="PF00891">
    <property type="entry name" value="Methyltransf_2"/>
    <property type="match status" value="1"/>
</dbReference>
<dbReference type="GO" id="GO:0008171">
    <property type="term" value="F:O-methyltransferase activity"/>
    <property type="evidence" value="ECO:0007669"/>
    <property type="project" value="InterPro"/>
</dbReference>
<dbReference type="GO" id="GO:0032259">
    <property type="term" value="P:methylation"/>
    <property type="evidence" value="ECO:0007669"/>
    <property type="project" value="UniProtKB-KW"/>
</dbReference>
<dbReference type="PROSITE" id="PS51683">
    <property type="entry name" value="SAM_OMT_II"/>
    <property type="match status" value="1"/>
</dbReference>
<keyword evidence="2 6" id="KW-0808">Transferase</keyword>
<keyword evidence="1 6" id="KW-0489">Methyltransferase</keyword>
<name>A0A4R2JSG0_9PSEU</name>
<dbReference type="SUPFAM" id="SSF53335">
    <property type="entry name" value="S-adenosyl-L-methionine-dependent methyltransferases"/>
    <property type="match status" value="1"/>
</dbReference>
<evidence type="ECO:0000313" key="6">
    <source>
        <dbReference type="EMBL" id="TCO62037.1"/>
    </source>
</evidence>
<sequence>MPEVTQGRLLEMLTAFKQTYLLRAAIELRVFDALAEESADPDTVAALLRTDPRATRVLLRALTATGLLEMTGEQFGLAPGVDTLLVSGSDRYAGGVAKVAASTWEWDSMRDLAARIRGGGIGFDAAKANFPYWADFATHQTFATVPGAQFLAEVLDPDLGGGAGPRVLDVGSGPGTFGFTLAGHWPGAQVWDVDWPDVLAVSGKHAARLGLADRVHQVPGDAFTVDLGGPYDVAVLANVLLQFSPQRCAVLLRRVAAVTRPGGRVAIVGFTTGDAPPAVDYHAHMLELLMLAWTAGGELHSTQAYQNMLRAAGFIEPRVHTREGLPLRVVLATRA</sequence>
<organism evidence="6 7">
    <name type="scientific">Actinocrispum wychmicini</name>
    <dbReference type="NCBI Taxonomy" id="1213861"/>
    <lineage>
        <taxon>Bacteria</taxon>
        <taxon>Bacillati</taxon>
        <taxon>Actinomycetota</taxon>
        <taxon>Actinomycetes</taxon>
        <taxon>Pseudonocardiales</taxon>
        <taxon>Pseudonocardiaceae</taxon>
        <taxon>Actinocrispum</taxon>
    </lineage>
</organism>
<proteinExistence type="predicted"/>
<dbReference type="SUPFAM" id="SSF46785">
    <property type="entry name" value="Winged helix' DNA-binding domain"/>
    <property type="match status" value="1"/>
</dbReference>
<dbReference type="Proteomes" id="UP000295680">
    <property type="component" value="Unassembled WGS sequence"/>
</dbReference>
<dbReference type="PIRSF" id="PIRSF005739">
    <property type="entry name" value="O-mtase"/>
    <property type="match status" value="1"/>
</dbReference>
<dbReference type="InterPro" id="IPR036390">
    <property type="entry name" value="WH_DNA-bd_sf"/>
</dbReference>
<dbReference type="InterPro" id="IPR029063">
    <property type="entry name" value="SAM-dependent_MTases_sf"/>
</dbReference>
<dbReference type="PANTHER" id="PTHR43712">
    <property type="entry name" value="PUTATIVE (AFU_ORTHOLOGUE AFUA_4G14580)-RELATED"/>
    <property type="match status" value="1"/>
</dbReference>
<protein>
    <submittedName>
        <fullName evidence="6">C-methyltransferase</fullName>
    </submittedName>
</protein>
<dbReference type="InterPro" id="IPR036388">
    <property type="entry name" value="WH-like_DNA-bd_sf"/>
</dbReference>
<comment type="caution">
    <text evidence="6">The sequence shown here is derived from an EMBL/GenBank/DDBJ whole genome shotgun (WGS) entry which is preliminary data.</text>
</comment>
<dbReference type="CDD" id="cd02440">
    <property type="entry name" value="AdoMet_MTases"/>
    <property type="match status" value="1"/>
</dbReference>
<evidence type="ECO:0000259" key="5">
    <source>
        <dbReference type="Pfam" id="PF08100"/>
    </source>
</evidence>
<dbReference type="InterPro" id="IPR016461">
    <property type="entry name" value="COMT-like"/>
</dbReference>
<reference evidence="6 7" key="1">
    <citation type="submission" date="2019-03" db="EMBL/GenBank/DDBJ databases">
        <title>Genomic Encyclopedia of Type Strains, Phase IV (KMG-IV): sequencing the most valuable type-strain genomes for metagenomic binning, comparative biology and taxonomic classification.</title>
        <authorList>
            <person name="Goeker M."/>
        </authorList>
    </citation>
    <scope>NUCLEOTIDE SEQUENCE [LARGE SCALE GENOMIC DNA]</scope>
    <source>
        <strain evidence="6 7">DSM 45934</strain>
    </source>
</reference>
<dbReference type="OrthoDB" id="582216at2"/>
<feature type="domain" description="O-methyltransferase C-terminal" evidence="4">
    <location>
        <begin position="166"/>
        <end position="314"/>
    </location>
</feature>
<dbReference type="InterPro" id="IPR001077">
    <property type="entry name" value="COMT_C"/>
</dbReference>
<evidence type="ECO:0000313" key="7">
    <source>
        <dbReference type="Proteomes" id="UP000295680"/>
    </source>
</evidence>